<evidence type="ECO:0000313" key="2">
    <source>
        <dbReference type="EMBL" id="GIH41165.1"/>
    </source>
</evidence>
<accession>A0ABQ4G2A9</accession>
<gene>
    <name evidence="2" type="ORF">Mco01_41650</name>
</gene>
<dbReference type="EMBL" id="BOOC01000020">
    <property type="protein sequence ID" value="GIH41165.1"/>
    <property type="molecule type" value="Genomic_DNA"/>
</dbReference>
<evidence type="ECO:0000256" key="1">
    <source>
        <dbReference type="SAM" id="Phobius"/>
    </source>
</evidence>
<organism evidence="2 3">
    <name type="scientific">Microbispora corallina</name>
    <dbReference type="NCBI Taxonomy" id="83302"/>
    <lineage>
        <taxon>Bacteria</taxon>
        <taxon>Bacillati</taxon>
        <taxon>Actinomycetota</taxon>
        <taxon>Actinomycetes</taxon>
        <taxon>Streptosporangiales</taxon>
        <taxon>Streptosporangiaceae</taxon>
        <taxon>Microbispora</taxon>
    </lineage>
</organism>
<name>A0ABQ4G2A9_9ACTN</name>
<feature type="transmembrane region" description="Helical" evidence="1">
    <location>
        <begin position="12"/>
        <end position="35"/>
    </location>
</feature>
<sequence length="42" mass="4790">MNEREPPGKRYRLRGLVVVTLAGLASWALIIWLIVRLLSRDG</sequence>
<keyword evidence="3" id="KW-1185">Reference proteome</keyword>
<keyword evidence="1" id="KW-0812">Transmembrane</keyword>
<comment type="caution">
    <text evidence="2">The sequence shown here is derived from an EMBL/GenBank/DDBJ whole genome shotgun (WGS) entry which is preliminary data.</text>
</comment>
<keyword evidence="1" id="KW-1133">Transmembrane helix</keyword>
<evidence type="ECO:0000313" key="3">
    <source>
        <dbReference type="Proteomes" id="UP000603904"/>
    </source>
</evidence>
<proteinExistence type="predicted"/>
<keyword evidence="1" id="KW-0472">Membrane</keyword>
<reference evidence="2 3" key="1">
    <citation type="submission" date="2021-01" db="EMBL/GenBank/DDBJ databases">
        <title>Whole genome shotgun sequence of Microbispora corallina NBRC 16416.</title>
        <authorList>
            <person name="Komaki H."/>
            <person name="Tamura T."/>
        </authorList>
    </citation>
    <scope>NUCLEOTIDE SEQUENCE [LARGE SCALE GENOMIC DNA]</scope>
    <source>
        <strain evidence="2 3">NBRC 16416</strain>
    </source>
</reference>
<dbReference type="Proteomes" id="UP000603904">
    <property type="component" value="Unassembled WGS sequence"/>
</dbReference>
<protein>
    <submittedName>
        <fullName evidence="2">Uncharacterized protein</fullName>
    </submittedName>
</protein>
<dbReference type="RefSeq" id="WP_275410532.1">
    <property type="nucleotide sequence ID" value="NZ_BAAAGP010000012.1"/>
</dbReference>